<dbReference type="InterPro" id="IPR029044">
    <property type="entry name" value="Nucleotide-diphossugar_trans"/>
</dbReference>
<dbReference type="PANTHER" id="PTHR40743">
    <property type="entry name" value="NUCLEOTIDE-DIPHOSPHO-SUGAR TRANSFERASE CONTAINING PROTEIN"/>
    <property type="match status" value="1"/>
</dbReference>
<organism evidence="1">
    <name type="scientific">viral metagenome</name>
    <dbReference type="NCBI Taxonomy" id="1070528"/>
    <lineage>
        <taxon>unclassified sequences</taxon>
        <taxon>metagenomes</taxon>
        <taxon>organismal metagenomes</taxon>
    </lineage>
</organism>
<protein>
    <recommendedName>
        <fullName evidence="2">Glycosyltransferase</fullName>
    </recommendedName>
</protein>
<dbReference type="SUPFAM" id="SSF53448">
    <property type="entry name" value="Nucleotide-diphospho-sugar transferases"/>
    <property type="match status" value="1"/>
</dbReference>
<evidence type="ECO:0008006" key="2">
    <source>
        <dbReference type="Google" id="ProtNLM"/>
    </source>
</evidence>
<name>A0A6C0DYT7_9ZZZZ</name>
<dbReference type="PANTHER" id="PTHR40743:SF1">
    <property type="entry name" value="POSSIBLE GLYCOSYLTRANSFERASE"/>
    <property type="match status" value="1"/>
</dbReference>
<reference evidence="1" key="1">
    <citation type="journal article" date="2020" name="Nature">
        <title>Giant virus diversity and host interactions through global metagenomics.</title>
        <authorList>
            <person name="Schulz F."/>
            <person name="Roux S."/>
            <person name="Paez-Espino D."/>
            <person name="Jungbluth S."/>
            <person name="Walsh D.A."/>
            <person name="Denef V.J."/>
            <person name="McMahon K.D."/>
            <person name="Konstantinidis K.T."/>
            <person name="Eloe-Fadrosh E.A."/>
            <person name="Kyrpides N.C."/>
            <person name="Woyke T."/>
        </authorList>
    </citation>
    <scope>NUCLEOTIDE SEQUENCE</scope>
    <source>
        <strain evidence="1">GVMAG-M-3300023174-92</strain>
    </source>
</reference>
<sequence length="226" mass="26579">MIHIVSTFYISNCEERNKELGQCVINNLESALVEKVHIFVDNDESLKKLNAISNDSDKVVIISIGFKPKYIDFFNYILDHLNDHTCMITNADIYIRSMDLSVLQELENNKMVYALSRYEYNMTCPQIQRYGGSHDCYIFHSKFLSKHIINEHTDYYQHYSGIESHIISAFYNCGFKVLNPCFQLEIIHLHQSNVRSAEIWIGLHDYDTDFKDKCWWVPPTVYNLIK</sequence>
<evidence type="ECO:0000313" key="1">
    <source>
        <dbReference type="EMBL" id="QHT21473.1"/>
    </source>
</evidence>
<accession>A0A6C0DYT7</accession>
<dbReference type="EMBL" id="MN739693">
    <property type="protein sequence ID" value="QHT21473.1"/>
    <property type="molecule type" value="Genomic_DNA"/>
</dbReference>
<dbReference type="AlphaFoldDB" id="A0A6C0DYT7"/>
<proteinExistence type="predicted"/>